<sequence>MTRTVPRQRFFRYILTGGAAALVDLGGFAMLLQFPVPIALAGTASFALAVLVNYTLTSRFVFQVQPGLQRLPAFALGALAGLCINMGGTLGLSALGFAPVLAKCAGIGMAFLFNYAINAAVIFRR</sequence>
<evidence type="ECO:0000313" key="9">
    <source>
        <dbReference type="Proteomes" id="UP000182045"/>
    </source>
</evidence>
<evidence type="ECO:0000256" key="3">
    <source>
        <dbReference type="ARBA" id="ARBA00022692"/>
    </source>
</evidence>
<dbReference type="PANTHER" id="PTHR38459:SF1">
    <property type="entry name" value="PROPHAGE BACTOPRENOL-LINKED GLUCOSE TRANSLOCASE HOMOLOG"/>
    <property type="match status" value="1"/>
</dbReference>
<dbReference type="Pfam" id="PF04138">
    <property type="entry name" value="GtrA_DPMS_TM"/>
    <property type="match status" value="1"/>
</dbReference>
<proteinExistence type="inferred from homology"/>
<reference evidence="8 9" key="1">
    <citation type="submission" date="2016-01" db="EMBL/GenBank/DDBJ databases">
        <authorList>
            <person name="Varghese N."/>
        </authorList>
    </citation>
    <scope>NUCLEOTIDE SEQUENCE [LARGE SCALE GENOMIC DNA]</scope>
    <source>
        <strain evidence="8 9">HL-91</strain>
    </source>
</reference>
<comment type="subcellular location">
    <subcellularLocation>
        <location evidence="1">Membrane</location>
        <topology evidence="1">Multi-pass membrane protein</topology>
    </subcellularLocation>
</comment>
<feature type="transmembrane region" description="Helical" evidence="6">
    <location>
        <begin position="74"/>
        <end position="94"/>
    </location>
</feature>
<dbReference type="InterPro" id="IPR007267">
    <property type="entry name" value="GtrA_DPMS_TM"/>
</dbReference>
<organism evidence="8 9">
    <name type="scientific">Roseibaca calidilacus</name>
    <dbReference type="NCBI Taxonomy" id="1666912"/>
    <lineage>
        <taxon>Bacteria</taxon>
        <taxon>Pseudomonadati</taxon>
        <taxon>Pseudomonadota</taxon>
        <taxon>Alphaproteobacteria</taxon>
        <taxon>Rhodobacterales</taxon>
        <taxon>Paracoccaceae</taxon>
        <taxon>Roseinatronobacter</taxon>
    </lineage>
</organism>
<dbReference type="PANTHER" id="PTHR38459">
    <property type="entry name" value="PROPHAGE BACTOPRENOL-LINKED GLUCOSE TRANSLOCASE HOMOLOG"/>
    <property type="match status" value="1"/>
</dbReference>
<feature type="transmembrane region" description="Helical" evidence="6">
    <location>
        <begin position="38"/>
        <end position="62"/>
    </location>
</feature>
<dbReference type="RefSeq" id="WP_072246711.1">
    <property type="nucleotide sequence ID" value="NZ_FBYC01000004.1"/>
</dbReference>
<gene>
    <name evidence="8" type="ORF">Ga0058931_2623</name>
</gene>
<evidence type="ECO:0000313" key="8">
    <source>
        <dbReference type="EMBL" id="CUX82853.1"/>
    </source>
</evidence>
<evidence type="ECO:0000256" key="5">
    <source>
        <dbReference type="ARBA" id="ARBA00023136"/>
    </source>
</evidence>
<dbReference type="InterPro" id="IPR051401">
    <property type="entry name" value="GtrA_CellWall_Glycosyl"/>
</dbReference>
<keyword evidence="9" id="KW-1185">Reference proteome</keyword>
<name>A0ABP2BZS9_9RHOB</name>
<comment type="caution">
    <text evidence="8">The sequence shown here is derived from an EMBL/GenBank/DDBJ whole genome shotgun (WGS) entry which is preliminary data.</text>
</comment>
<feature type="transmembrane region" description="Helical" evidence="6">
    <location>
        <begin position="100"/>
        <end position="123"/>
    </location>
</feature>
<evidence type="ECO:0000256" key="4">
    <source>
        <dbReference type="ARBA" id="ARBA00022989"/>
    </source>
</evidence>
<accession>A0ABP2BZS9</accession>
<dbReference type="EMBL" id="FBYC01000004">
    <property type="protein sequence ID" value="CUX82853.1"/>
    <property type="molecule type" value="Genomic_DNA"/>
</dbReference>
<evidence type="ECO:0000256" key="6">
    <source>
        <dbReference type="SAM" id="Phobius"/>
    </source>
</evidence>
<feature type="transmembrane region" description="Helical" evidence="6">
    <location>
        <begin position="12"/>
        <end position="32"/>
    </location>
</feature>
<evidence type="ECO:0000259" key="7">
    <source>
        <dbReference type="Pfam" id="PF04138"/>
    </source>
</evidence>
<feature type="domain" description="GtrA/DPMS transmembrane" evidence="7">
    <location>
        <begin position="12"/>
        <end position="123"/>
    </location>
</feature>
<evidence type="ECO:0000256" key="1">
    <source>
        <dbReference type="ARBA" id="ARBA00004141"/>
    </source>
</evidence>
<dbReference type="Proteomes" id="UP000182045">
    <property type="component" value="Unassembled WGS sequence"/>
</dbReference>
<evidence type="ECO:0000256" key="2">
    <source>
        <dbReference type="ARBA" id="ARBA00009399"/>
    </source>
</evidence>
<comment type="similarity">
    <text evidence="2">Belongs to the GtrA family.</text>
</comment>
<protein>
    <submittedName>
        <fullName evidence="8">Flippase GtrA (Transmembrane translocase of bactoprenol-linked glucose)</fullName>
    </submittedName>
</protein>
<keyword evidence="5 6" id="KW-0472">Membrane</keyword>
<keyword evidence="3 6" id="KW-0812">Transmembrane</keyword>
<keyword evidence="4 6" id="KW-1133">Transmembrane helix</keyword>